<feature type="transmembrane region" description="Helical" evidence="1">
    <location>
        <begin position="50"/>
        <end position="69"/>
    </location>
</feature>
<keyword evidence="1" id="KW-0812">Transmembrane</keyword>
<dbReference type="Proteomes" id="UP000051063">
    <property type="component" value="Unassembled WGS sequence"/>
</dbReference>
<evidence type="ECO:0000256" key="1">
    <source>
        <dbReference type="SAM" id="Phobius"/>
    </source>
</evidence>
<reference evidence="2 3" key="1">
    <citation type="submission" date="2015-09" db="EMBL/GenBank/DDBJ databases">
        <title>Genome sequencing project for genomic taxonomy and phylogenomics of Bacillus-like bacteria.</title>
        <authorList>
            <person name="Liu B."/>
            <person name="Wang J."/>
            <person name="Zhu Y."/>
            <person name="Liu G."/>
            <person name="Chen Q."/>
            <person name="Chen Z."/>
            <person name="Lan J."/>
            <person name="Che J."/>
            <person name="Ge C."/>
            <person name="Shi H."/>
            <person name="Pan Z."/>
            <person name="Liu X."/>
        </authorList>
    </citation>
    <scope>NUCLEOTIDE SEQUENCE [LARGE SCALE GENOMIC DNA]</scope>
    <source>
        <strain evidence="2 3">DSM 8552</strain>
    </source>
</reference>
<evidence type="ECO:0000313" key="2">
    <source>
        <dbReference type="EMBL" id="KQL48900.1"/>
    </source>
</evidence>
<keyword evidence="3" id="KW-1185">Reference proteome</keyword>
<keyword evidence="1" id="KW-0472">Membrane</keyword>
<keyword evidence="1" id="KW-1133">Transmembrane helix</keyword>
<name>A0ABR5NBF4_BRECH</name>
<evidence type="ECO:0008006" key="4">
    <source>
        <dbReference type="Google" id="ProtNLM"/>
    </source>
</evidence>
<evidence type="ECO:0000313" key="3">
    <source>
        <dbReference type="Proteomes" id="UP000051063"/>
    </source>
</evidence>
<sequence length="535" mass="58927">MKLCARDISSDRLFGNKWIILNFMVKSGYRVVSYFSIFRKGKLYVKPLRTVIGVVLCTCLFATLPVASLPKATALTTNSYEEAIKTAPPGVKRTVKLTAEYFGMTDFTVNLQDSRQVTLNNNSFDSSQTNRVPSSVSLFFSEKDTKLTQLTTTWGKGQKSKSADLEHAVSSDADFVESVIGENFTVANHATAIFESMAEVSVYPIVKDIPVQKSVGRILVDSAGNISSYHRLNSTIDERSLPSKADILSSEQDKQAFAKQIKLELAYDDEQGLYHYVALPYASIDAKTGEAIVSDIPFVDSSFTVGSATKEQTISSDTVKIMAQSFFGLNPDGLTASNRRESHPNETPLSIHTVSAGKQTLVVRFNEKTGEMLTVESENLSSERDSTLATPADAKKKALRFIEQYIPLKKGDYFLRETYVEPGQMKQSSNKYTMELYPSINGVRTTKPIVALSLDLNGNVMTSVTTRAHTTSTAATPNVLSADEAKKQWLKALKLELNYVFKDPQSEEPILAYVASITAHARYVNAISGIVSAYQ</sequence>
<proteinExistence type="predicted"/>
<accession>A0ABR5NBF4</accession>
<protein>
    <recommendedName>
        <fullName evidence="4">FTP domain-containing protein</fullName>
    </recommendedName>
</protein>
<gene>
    <name evidence="2" type="ORF">AN963_03665</name>
</gene>
<dbReference type="EMBL" id="LJJB01000007">
    <property type="protein sequence ID" value="KQL48900.1"/>
    <property type="molecule type" value="Genomic_DNA"/>
</dbReference>
<organism evidence="2 3">
    <name type="scientific">Brevibacillus choshinensis</name>
    <dbReference type="NCBI Taxonomy" id="54911"/>
    <lineage>
        <taxon>Bacteria</taxon>
        <taxon>Bacillati</taxon>
        <taxon>Bacillota</taxon>
        <taxon>Bacilli</taxon>
        <taxon>Bacillales</taxon>
        <taxon>Paenibacillaceae</taxon>
        <taxon>Brevibacillus</taxon>
    </lineage>
</organism>
<comment type="caution">
    <text evidence="2">The sequence shown here is derived from an EMBL/GenBank/DDBJ whole genome shotgun (WGS) entry which is preliminary data.</text>
</comment>
<dbReference type="RefSeq" id="WP_055743196.1">
    <property type="nucleotide sequence ID" value="NZ_LJJB01000007.1"/>
</dbReference>